<proteinExistence type="predicted"/>
<evidence type="ECO:0000313" key="1">
    <source>
        <dbReference type="EMBL" id="KKL26082.1"/>
    </source>
</evidence>
<accession>A0A0F9CI07</accession>
<organism evidence="1">
    <name type="scientific">marine sediment metagenome</name>
    <dbReference type="NCBI Taxonomy" id="412755"/>
    <lineage>
        <taxon>unclassified sequences</taxon>
        <taxon>metagenomes</taxon>
        <taxon>ecological metagenomes</taxon>
    </lineage>
</organism>
<reference evidence="1" key="1">
    <citation type="journal article" date="2015" name="Nature">
        <title>Complex archaea that bridge the gap between prokaryotes and eukaryotes.</title>
        <authorList>
            <person name="Spang A."/>
            <person name="Saw J.H."/>
            <person name="Jorgensen S.L."/>
            <person name="Zaremba-Niedzwiedzka K."/>
            <person name="Martijn J."/>
            <person name="Lind A.E."/>
            <person name="van Eijk R."/>
            <person name="Schleper C."/>
            <person name="Guy L."/>
            <person name="Ettema T.J."/>
        </authorList>
    </citation>
    <scope>NUCLEOTIDE SEQUENCE</scope>
</reference>
<sequence length="81" mass="9521">MARVKTWKEQDEEYQGIAKPVYDILGRHMGFGAKAEPNRMIIDADHHAISFEIQKTLRKLGYRKQPKGVKEKQLWLLQTRV</sequence>
<protein>
    <submittedName>
        <fullName evidence="1">Uncharacterized protein</fullName>
    </submittedName>
</protein>
<gene>
    <name evidence="1" type="ORF">LCGC14_2398850</name>
</gene>
<dbReference type="AlphaFoldDB" id="A0A0F9CI07"/>
<name>A0A0F9CI07_9ZZZZ</name>
<dbReference type="EMBL" id="LAZR01035968">
    <property type="protein sequence ID" value="KKL26082.1"/>
    <property type="molecule type" value="Genomic_DNA"/>
</dbReference>
<comment type="caution">
    <text evidence="1">The sequence shown here is derived from an EMBL/GenBank/DDBJ whole genome shotgun (WGS) entry which is preliminary data.</text>
</comment>